<sequence>MMKVTDYFIKTIWGGNNFGWRWIPSIGRSGGLILIWDEDILNLEDEQIGNHSISVQFGNIDDNFKWGLTNAYAPNESTGRKNFWKELDNVRNWWAGAWVVTGDFNSIRNQGEILINQEDAEEITNYSMAS</sequence>
<evidence type="ECO:0008006" key="3">
    <source>
        <dbReference type="Google" id="ProtNLM"/>
    </source>
</evidence>
<dbReference type="AlphaFoldDB" id="A0A200QLL3"/>
<evidence type="ECO:0000313" key="2">
    <source>
        <dbReference type="Proteomes" id="UP000195402"/>
    </source>
</evidence>
<dbReference type="Gene3D" id="3.60.10.10">
    <property type="entry name" value="Endonuclease/exonuclease/phosphatase"/>
    <property type="match status" value="1"/>
</dbReference>
<dbReference type="Proteomes" id="UP000195402">
    <property type="component" value="Unassembled WGS sequence"/>
</dbReference>
<reference evidence="1 2" key="1">
    <citation type="journal article" date="2017" name="Mol. Plant">
        <title>The Genome of Medicinal Plant Macleaya cordata Provides New Insights into Benzylisoquinoline Alkaloids Metabolism.</title>
        <authorList>
            <person name="Liu X."/>
            <person name="Liu Y."/>
            <person name="Huang P."/>
            <person name="Ma Y."/>
            <person name="Qing Z."/>
            <person name="Tang Q."/>
            <person name="Cao H."/>
            <person name="Cheng P."/>
            <person name="Zheng Y."/>
            <person name="Yuan Z."/>
            <person name="Zhou Y."/>
            <person name="Liu J."/>
            <person name="Tang Z."/>
            <person name="Zhuo Y."/>
            <person name="Zhang Y."/>
            <person name="Yu L."/>
            <person name="Huang J."/>
            <person name="Yang P."/>
            <person name="Peng Q."/>
            <person name="Zhang J."/>
            <person name="Jiang W."/>
            <person name="Zhang Z."/>
            <person name="Lin K."/>
            <person name="Ro D.K."/>
            <person name="Chen X."/>
            <person name="Xiong X."/>
            <person name="Shang Y."/>
            <person name="Huang S."/>
            <person name="Zeng J."/>
        </authorList>
    </citation>
    <scope>NUCLEOTIDE SEQUENCE [LARGE SCALE GENOMIC DNA]</scope>
    <source>
        <strain evidence="2">cv. BLH2017</strain>
        <tissue evidence="1">Root</tissue>
    </source>
</reference>
<dbReference type="InterPro" id="IPR036691">
    <property type="entry name" value="Endo/exonu/phosph_ase_sf"/>
</dbReference>
<dbReference type="InParanoid" id="A0A200QLL3"/>
<dbReference type="OMA" id="HEAVWCI"/>
<gene>
    <name evidence="1" type="ORF">BVC80_8579g14</name>
</gene>
<dbReference type="PANTHER" id="PTHR35218">
    <property type="entry name" value="RNASE H DOMAIN-CONTAINING PROTEIN"/>
    <property type="match status" value="1"/>
</dbReference>
<dbReference type="PANTHER" id="PTHR35218:SF8">
    <property type="entry name" value="ENDONUCLEASE_EXONUCLEASE_PHOSPHATASE"/>
    <property type="match status" value="1"/>
</dbReference>
<dbReference type="SUPFAM" id="SSF56219">
    <property type="entry name" value="DNase I-like"/>
    <property type="match status" value="1"/>
</dbReference>
<organism evidence="1 2">
    <name type="scientific">Macleaya cordata</name>
    <name type="common">Five-seeded plume-poppy</name>
    <name type="synonym">Bocconia cordata</name>
    <dbReference type="NCBI Taxonomy" id="56857"/>
    <lineage>
        <taxon>Eukaryota</taxon>
        <taxon>Viridiplantae</taxon>
        <taxon>Streptophyta</taxon>
        <taxon>Embryophyta</taxon>
        <taxon>Tracheophyta</taxon>
        <taxon>Spermatophyta</taxon>
        <taxon>Magnoliopsida</taxon>
        <taxon>Ranunculales</taxon>
        <taxon>Papaveraceae</taxon>
        <taxon>Papaveroideae</taxon>
        <taxon>Macleaya</taxon>
    </lineage>
</organism>
<comment type="caution">
    <text evidence="1">The sequence shown here is derived from an EMBL/GenBank/DDBJ whole genome shotgun (WGS) entry which is preliminary data.</text>
</comment>
<dbReference type="OrthoDB" id="1881450at2759"/>
<protein>
    <recommendedName>
        <fullName evidence="3">Endonuclease/exonuclease/phosphatase</fullName>
    </recommendedName>
</protein>
<accession>A0A200QLL3</accession>
<proteinExistence type="predicted"/>
<dbReference type="EMBL" id="MVGT01001697">
    <property type="protein sequence ID" value="OVA11388.1"/>
    <property type="molecule type" value="Genomic_DNA"/>
</dbReference>
<keyword evidence="2" id="KW-1185">Reference proteome</keyword>
<name>A0A200QLL3_MACCD</name>
<evidence type="ECO:0000313" key="1">
    <source>
        <dbReference type="EMBL" id="OVA11388.1"/>
    </source>
</evidence>